<dbReference type="SMART" id="SM00850">
    <property type="entry name" value="LytTR"/>
    <property type="match status" value="1"/>
</dbReference>
<dbReference type="SUPFAM" id="SSF52172">
    <property type="entry name" value="CheY-like"/>
    <property type="match status" value="1"/>
</dbReference>
<dbReference type="PANTHER" id="PTHR48111">
    <property type="entry name" value="REGULATOR OF RPOS"/>
    <property type="match status" value="1"/>
</dbReference>
<keyword evidence="2" id="KW-0597">Phosphoprotein</keyword>
<evidence type="ECO:0000313" key="5">
    <source>
        <dbReference type="EMBL" id="BDT60192.1"/>
    </source>
</evidence>
<dbReference type="EMBL" id="AP026966">
    <property type="protein sequence ID" value="BDT60192.1"/>
    <property type="molecule type" value="Genomic_DNA"/>
</dbReference>
<sequence>MTTAIIADDEPLLRRRLRGLLEAYWPDLKILGEAGDGAETLAAVSQWSPDIVFLDIQMPKLSGIEVAHAIRSKAHIVFLTAHSEHAVDAFSVAAVDYLLKPLQPGRLVETIERLKSATSSTMEQPPPLRPLELPHKYLTWIQASVGTSLRLITVKEIVYFQSDSRYTRVVTSVGEHFVRKTIKELTDELNPEDFVQISRGCIVNLHNIDTITRLEGQMKIHLKVILPRFSRTQPDAYLASVSRA</sequence>
<dbReference type="Proteomes" id="UP001163336">
    <property type="component" value="Chromosome"/>
</dbReference>
<dbReference type="Pfam" id="PF00072">
    <property type="entry name" value="Response_reg"/>
    <property type="match status" value="1"/>
</dbReference>
<organism evidence="5 6">
    <name type="scientific">Massilia varians</name>
    <dbReference type="NCBI Taxonomy" id="457921"/>
    <lineage>
        <taxon>Bacteria</taxon>
        <taxon>Pseudomonadati</taxon>
        <taxon>Pseudomonadota</taxon>
        <taxon>Betaproteobacteria</taxon>
        <taxon>Burkholderiales</taxon>
        <taxon>Oxalobacteraceae</taxon>
        <taxon>Telluria group</taxon>
        <taxon>Massilia</taxon>
    </lineage>
</organism>
<keyword evidence="6" id="KW-1185">Reference proteome</keyword>
<evidence type="ECO:0000313" key="6">
    <source>
        <dbReference type="Proteomes" id="UP001163336"/>
    </source>
</evidence>
<keyword evidence="1" id="KW-0238">DNA-binding</keyword>
<dbReference type="PROSITE" id="PS50930">
    <property type="entry name" value="HTH_LYTTR"/>
    <property type="match status" value="1"/>
</dbReference>
<feature type="domain" description="Response regulatory" evidence="3">
    <location>
        <begin position="3"/>
        <end position="115"/>
    </location>
</feature>
<gene>
    <name evidence="5" type="ORF">MasN3_36860</name>
</gene>
<dbReference type="InterPro" id="IPR007492">
    <property type="entry name" value="LytTR_DNA-bd_dom"/>
</dbReference>
<reference evidence="5" key="1">
    <citation type="submission" date="2022-11" db="EMBL/GenBank/DDBJ databases">
        <title>Isolation and characterization of PLA-degrading bacterium Massilia sp. from Antarctic soil.</title>
        <authorList>
            <person name="Sato K."/>
            <person name="Gomez-Fuentes C."/>
            <person name="Ahmad S.A."/>
            <person name="Zulkharnain A."/>
        </authorList>
    </citation>
    <scope>NUCLEOTIDE SEQUENCE</scope>
    <source>
        <strain evidence="5">N-3</strain>
    </source>
</reference>
<dbReference type="InterPro" id="IPR039420">
    <property type="entry name" value="WalR-like"/>
</dbReference>
<evidence type="ECO:0000259" key="4">
    <source>
        <dbReference type="PROSITE" id="PS50930"/>
    </source>
</evidence>
<dbReference type="RefSeq" id="WP_281909196.1">
    <property type="nucleotide sequence ID" value="NZ_AP026966.1"/>
</dbReference>
<dbReference type="PROSITE" id="PS50110">
    <property type="entry name" value="RESPONSE_REGULATORY"/>
    <property type="match status" value="1"/>
</dbReference>
<dbReference type="PANTHER" id="PTHR48111:SF69">
    <property type="entry name" value="RESPONSE REGULATOR RECEIVER"/>
    <property type="match status" value="1"/>
</dbReference>
<dbReference type="SMART" id="SM00448">
    <property type="entry name" value="REC"/>
    <property type="match status" value="1"/>
</dbReference>
<evidence type="ECO:0000259" key="3">
    <source>
        <dbReference type="PROSITE" id="PS50110"/>
    </source>
</evidence>
<dbReference type="Gene3D" id="2.40.50.1020">
    <property type="entry name" value="LytTr DNA-binding domain"/>
    <property type="match status" value="1"/>
</dbReference>
<name>A0ABN6TDC3_9BURK</name>
<proteinExistence type="predicted"/>
<evidence type="ECO:0000256" key="2">
    <source>
        <dbReference type="PROSITE-ProRule" id="PRU00169"/>
    </source>
</evidence>
<accession>A0ABN6TDC3</accession>
<dbReference type="InterPro" id="IPR011006">
    <property type="entry name" value="CheY-like_superfamily"/>
</dbReference>
<dbReference type="Gene3D" id="3.40.50.2300">
    <property type="match status" value="1"/>
</dbReference>
<dbReference type="Pfam" id="PF04397">
    <property type="entry name" value="LytTR"/>
    <property type="match status" value="1"/>
</dbReference>
<feature type="modified residue" description="4-aspartylphosphate" evidence="2">
    <location>
        <position position="55"/>
    </location>
</feature>
<feature type="domain" description="HTH LytTR-type" evidence="4">
    <location>
        <begin position="141"/>
        <end position="244"/>
    </location>
</feature>
<protein>
    <submittedName>
        <fullName evidence="5">Response regulatory protein</fullName>
    </submittedName>
</protein>
<dbReference type="InterPro" id="IPR001789">
    <property type="entry name" value="Sig_transdc_resp-reg_receiver"/>
</dbReference>
<evidence type="ECO:0000256" key="1">
    <source>
        <dbReference type="ARBA" id="ARBA00023125"/>
    </source>
</evidence>